<feature type="modified residue" description="N6-(pyridoxal phosphate)lysine" evidence="9">
    <location>
        <position position="241"/>
    </location>
</feature>
<evidence type="ECO:0000256" key="7">
    <source>
        <dbReference type="ARBA" id="ARBA00022898"/>
    </source>
</evidence>
<evidence type="ECO:0000256" key="4">
    <source>
        <dbReference type="ARBA" id="ARBA00011738"/>
    </source>
</evidence>
<dbReference type="GO" id="GO:0009102">
    <property type="term" value="P:biotin biosynthetic process"/>
    <property type="evidence" value="ECO:0007669"/>
    <property type="project" value="UniProtKB-UniRule"/>
</dbReference>
<evidence type="ECO:0000256" key="6">
    <source>
        <dbReference type="ARBA" id="ARBA00022756"/>
    </source>
</evidence>
<gene>
    <name evidence="12" type="primary">bioF</name>
    <name evidence="12" type="ORF">C3Y92_08770</name>
</gene>
<dbReference type="InterPro" id="IPR001917">
    <property type="entry name" value="Aminotrans_II_pyridoxalP_BS"/>
</dbReference>
<evidence type="ECO:0000259" key="11">
    <source>
        <dbReference type="Pfam" id="PF00155"/>
    </source>
</evidence>
<comment type="cofactor">
    <cofactor evidence="1 9 10">
        <name>pyridoxal 5'-phosphate</name>
        <dbReference type="ChEBI" id="CHEBI:597326"/>
    </cofactor>
</comment>
<dbReference type="Proteomes" id="UP000293296">
    <property type="component" value="Chromosome"/>
</dbReference>
<proteinExistence type="inferred from homology"/>
<dbReference type="KEGG" id="dcb:C3Y92_08770"/>
<comment type="subunit">
    <text evidence="4 10">Homodimer.</text>
</comment>
<dbReference type="InterPro" id="IPR050087">
    <property type="entry name" value="AON_synthase_class-II"/>
</dbReference>
<dbReference type="InterPro" id="IPR004723">
    <property type="entry name" value="AONS_Archaea/Proteobacteria"/>
</dbReference>
<evidence type="ECO:0000256" key="10">
    <source>
        <dbReference type="RuleBase" id="RU003693"/>
    </source>
</evidence>
<evidence type="ECO:0000256" key="2">
    <source>
        <dbReference type="ARBA" id="ARBA00004746"/>
    </source>
</evidence>
<dbReference type="OrthoDB" id="9807157at2"/>
<accession>A0A4P6HJD4</accession>
<dbReference type="RefSeq" id="WP_129351787.1">
    <property type="nucleotide sequence ID" value="NZ_CP026538.1"/>
</dbReference>
<dbReference type="NCBIfam" id="TIGR00858">
    <property type="entry name" value="bioF"/>
    <property type="match status" value="1"/>
</dbReference>
<protein>
    <recommendedName>
        <fullName evidence="10">8-amino-7-ketopelargonate synthase</fullName>
        <ecNumber evidence="10">2.3.1.47</ecNumber>
    </recommendedName>
</protein>
<evidence type="ECO:0000313" key="13">
    <source>
        <dbReference type="Proteomes" id="UP000293296"/>
    </source>
</evidence>
<comment type="pathway">
    <text evidence="2 10">Cofactor biosynthesis; biotin biosynthesis.</text>
</comment>
<dbReference type="PANTHER" id="PTHR13693">
    <property type="entry name" value="CLASS II AMINOTRANSFERASE/8-AMINO-7-OXONONANOATE SYNTHASE"/>
    <property type="match status" value="1"/>
</dbReference>
<name>A0A4P6HJD4_9BACT</name>
<organism evidence="12 13">
    <name type="scientific">Solidesulfovibrio carbinolicus</name>
    <dbReference type="NCBI Taxonomy" id="296842"/>
    <lineage>
        <taxon>Bacteria</taxon>
        <taxon>Pseudomonadati</taxon>
        <taxon>Thermodesulfobacteriota</taxon>
        <taxon>Desulfovibrionia</taxon>
        <taxon>Desulfovibrionales</taxon>
        <taxon>Desulfovibrionaceae</taxon>
        <taxon>Solidesulfovibrio</taxon>
    </lineage>
</organism>
<dbReference type="Pfam" id="PF00155">
    <property type="entry name" value="Aminotran_1_2"/>
    <property type="match status" value="1"/>
</dbReference>
<dbReference type="EMBL" id="CP026538">
    <property type="protein sequence ID" value="QAZ67313.1"/>
    <property type="molecule type" value="Genomic_DNA"/>
</dbReference>
<keyword evidence="7 9" id="KW-0663">Pyridoxal phosphate</keyword>
<evidence type="ECO:0000313" key="12">
    <source>
        <dbReference type="EMBL" id="QAZ67313.1"/>
    </source>
</evidence>
<comment type="function">
    <text evidence="10">Catalyzes the decarboxylative condensation of pimeloyl-[acyl-carrier protein] and L-alanine to produce 8-amino-7-oxononanoate (AON), [acyl-carrier protein], and carbon dioxide.</text>
</comment>
<dbReference type="InterPro" id="IPR015421">
    <property type="entry name" value="PyrdxlP-dep_Trfase_major"/>
</dbReference>
<evidence type="ECO:0000256" key="9">
    <source>
        <dbReference type="PIRSR" id="PIRSR604723-51"/>
    </source>
</evidence>
<dbReference type="InterPro" id="IPR004839">
    <property type="entry name" value="Aminotransferase_I/II_large"/>
</dbReference>
<keyword evidence="13" id="KW-1185">Reference proteome</keyword>
<comment type="similarity">
    <text evidence="3 10">Belongs to the class-II pyridoxal-phosphate-dependent aminotransferase family. BioF subfamily.</text>
</comment>
<dbReference type="SUPFAM" id="SSF53383">
    <property type="entry name" value="PLP-dependent transferases"/>
    <property type="match status" value="1"/>
</dbReference>
<sequence>MSTSFFGKYIVPEAAKLRNSDSYRTIPPVDDGAAREVVYSGAKLLNLASNNYLGLSHHPDLIEASIKAATRHGCSSGASRLITGNFALAETLEAELATFKYQEAALVTGSGYAANLAVFTSLADRHTVVFSDRLNHASIIDGILLSGARLVRYKHLDMEHLSRLLDREALAEKKIIVTDTVFSMDGDVAPLARLVELGKTHGALVVVDEAHAMGVLGRGRGLVAALGLSDDVDVQVGTMSKALGSLGGYVAARVETIELLRNKGRSFIFSTALPPAVLAAGLAALRHVKANPGLGARLMRISRQIRDHLDSLGFDTMGSTTQIIPVYCGRNRVALHAQALLRAEGLLVAAVRPPTVPLGTARLRLSLRADLTDDDLKHIRLGFSRLRVSFFP</sequence>
<dbReference type="CDD" id="cd06454">
    <property type="entry name" value="KBL_like"/>
    <property type="match status" value="1"/>
</dbReference>
<reference evidence="12 13" key="1">
    <citation type="submission" date="2018-02" db="EMBL/GenBank/DDBJ databases">
        <title>Genome sequence of Desulfovibrio carbinolicus DSM 3852.</title>
        <authorList>
            <person name="Wilbanks E."/>
            <person name="Skennerton C.T."/>
            <person name="Orphan V.J."/>
        </authorList>
    </citation>
    <scope>NUCLEOTIDE SEQUENCE [LARGE SCALE GENOMIC DNA]</scope>
    <source>
        <strain evidence="12 13">DSM 3852</strain>
    </source>
</reference>
<dbReference type="UniPathway" id="UPA00078"/>
<dbReference type="GO" id="GO:0030170">
    <property type="term" value="F:pyridoxal phosphate binding"/>
    <property type="evidence" value="ECO:0007669"/>
    <property type="project" value="InterPro"/>
</dbReference>
<evidence type="ECO:0000256" key="5">
    <source>
        <dbReference type="ARBA" id="ARBA00022679"/>
    </source>
</evidence>
<dbReference type="GO" id="GO:0008710">
    <property type="term" value="F:8-amino-7-oxononanoate synthase activity"/>
    <property type="evidence" value="ECO:0007669"/>
    <property type="project" value="UniProtKB-UniRule"/>
</dbReference>
<dbReference type="Gene3D" id="3.90.1150.10">
    <property type="entry name" value="Aspartate Aminotransferase, domain 1"/>
    <property type="match status" value="1"/>
</dbReference>
<keyword evidence="6" id="KW-0093">Biotin biosynthesis</keyword>
<dbReference type="PANTHER" id="PTHR13693:SF100">
    <property type="entry name" value="8-AMINO-7-OXONONANOATE SYNTHASE"/>
    <property type="match status" value="1"/>
</dbReference>
<feature type="domain" description="Aminotransferase class I/classII large" evidence="11">
    <location>
        <begin position="43"/>
        <end position="379"/>
    </location>
</feature>
<dbReference type="AlphaFoldDB" id="A0A4P6HJD4"/>
<comment type="catalytic activity">
    <reaction evidence="8 10">
        <text>6-carboxyhexanoyl-[ACP] + L-alanine + H(+) = (8S)-8-amino-7-oxononanoate + holo-[ACP] + CO2</text>
        <dbReference type="Rhea" id="RHEA:42288"/>
        <dbReference type="Rhea" id="RHEA-COMP:9685"/>
        <dbReference type="Rhea" id="RHEA-COMP:9955"/>
        <dbReference type="ChEBI" id="CHEBI:15378"/>
        <dbReference type="ChEBI" id="CHEBI:16526"/>
        <dbReference type="ChEBI" id="CHEBI:57972"/>
        <dbReference type="ChEBI" id="CHEBI:64479"/>
        <dbReference type="ChEBI" id="CHEBI:78846"/>
        <dbReference type="ChEBI" id="CHEBI:149468"/>
        <dbReference type="EC" id="2.3.1.47"/>
    </reaction>
</comment>
<dbReference type="Gene3D" id="3.40.640.10">
    <property type="entry name" value="Type I PLP-dependent aspartate aminotransferase-like (Major domain)"/>
    <property type="match status" value="1"/>
</dbReference>
<dbReference type="PROSITE" id="PS00599">
    <property type="entry name" value="AA_TRANSFER_CLASS_2"/>
    <property type="match status" value="1"/>
</dbReference>
<dbReference type="InterPro" id="IPR015422">
    <property type="entry name" value="PyrdxlP-dep_Trfase_small"/>
</dbReference>
<dbReference type="EC" id="2.3.1.47" evidence="10"/>
<evidence type="ECO:0000256" key="8">
    <source>
        <dbReference type="ARBA" id="ARBA00047715"/>
    </source>
</evidence>
<dbReference type="InterPro" id="IPR015424">
    <property type="entry name" value="PyrdxlP-dep_Trfase"/>
</dbReference>
<evidence type="ECO:0000256" key="3">
    <source>
        <dbReference type="ARBA" id="ARBA00010008"/>
    </source>
</evidence>
<evidence type="ECO:0000256" key="1">
    <source>
        <dbReference type="ARBA" id="ARBA00001933"/>
    </source>
</evidence>
<keyword evidence="5 10" id="KW-0808">Transferase</keyword>